<protein>
    <submittedName>
        <fullName evidence="3">Pimeloyl-ACP methyl ester carboxylesterase</fullName>
    </submittedName>
</protein>
<dbReference type="AlphaFoldDB" id="A0A1G8EJS0"/>
<evidence type="ECO:0000313" key="3">
    <source>
        <dbReference type="EMBL" id="SDH70080.1"/>
    </source>
</evidence>
<dbReference type="OrthoDB" id="9773293at2"/>
<proteinExistence type="predicted"/>
<sequence>MPYVEVEDGIRYYYEDVGRGQPIVFIHGWGMSRKVWERQVVDLSEKFRIITIDWRGCGESDKPSHGYEISKLADDINQFIKNLNLDKVILVGFSAGGAIVMDYVTRYGGEAVIKAVSVGGPVPRYTSTEEFELGIPQEVVKETVDALKTNRPAVLRNIADGTFHQDVGQPMKDWLFHILLEQSWFLEKTMEDLGKIDLRGRLSDITIPVAFFHGLHDKNVPISLSEHSAKNVHNSKLVVFENSAHAPFIEESQKFNEELTSFIQFPNMDKIPGQIQ</sequence>
<dbReference type="Gene3D" id="3.40.50.1820">
    <property type="entry name" value="alpha/beta hydrolase"/>
    <property type="match status" value="1"/>
</dbReference>
<keyword evidence="4" id="KW-1185">Reference proteome</keyword>
<organism evidence="3 4">
    <name type="scientific">Alteribacillus persepolensis</name>
    <dbReference type="NCBI Taxonomy" id="568899"/>
    <lineage>
        <taxon>Bacteria</taxon>
        <taxon>Bacillati</taxon>
        <taxon>Bacillota</taxon>
        <taxon>Bacilli</taxon>
        <taxon>Bacillales</taxon>
        <taxon>Bacillaceae</taxon>
        <taxon>Alteribacillus</taxon>
    </lineage>
</organism>
<evidence type="ECO:0000259" key="2">
    <source>
        <dbReference type="Pfam" id="PF00561"/>
    </source>
</evidence>
<dbReference type="SUPFAM" id="SSF53474">
    <property type="entry name" value="alpha/beta-Hydrolases"/>
    <property type="match status" value="1"/>
</dbReference>
<dbReference type="PANTHER" id="PTHR43798:SF31">
    <property type="entry name" value="AB HYDROLASE SUPERFAMILY PROTEIN YCLE"/>
    <property type="match status" value="1"/>
</dbReference>
<accession>A0A1G8EJS0</accession>
<dbReference type="InterPro" id="IPR000073">
    <property type="entry name" value="AB_hydrolase_1"/>
</dbReference>
<evidence type="ECO:0000256" key="1">
    <source>
        <dbReference type="ARBA" id="ARBA00022801"/>
    </source>
</evidence>
<reference evidence="3 4" key="1">
    <citation type="submission" date="2016-10" db="EMBL/GenBank/DDBJ databases">
        <authorList>
            <person name="de Groot N.N."/>
        </authorList>
    </citation>
    <scope>NUCLEOTIDE SEQUENCE [LARGE SCALE GENOMIC DNA]</scope>
    <source>
        <strain evidence="3 4">DSM 21632</strain>
    </source>
</reference>
<dbReference type="InterPro" id="IPR029058">
    <property type="entry name" value="AB_hydrolase_fold"/>
</dbReference>
<dbReference type="GO" id="GO:0016787">
    <property type="term" value="F:hydrolase activity"/>
    <property type="evidence" value="ECO:0007669"/>
    <property type="project" value="UniProtKB-KW"/>
</dbReference>
<dbReference type="Pfam" id="PF00561">
    <property type="entry name" value="Abhydrolase_1"/>
    <property type="match status" value="1"/>
</dbReference>
<feature type="domain" description="AB hydrolase-1" evidence="2">
    <location>
        <begin position="22"/>
        <end position="151"/>
    </location>
</feature>
<dbReference type="PRINTS" id="PR00111">
    <property type="entry name" value="ABHYDROLASE"/>
</dbReference>
<dbReference type="GO" id="GO:0016020">
    <property type="term" value="C:membrane"/>
    <property type="evidence" value="ECO:0007669"/>
    <property type="project" value="TreeGrafter"/>
</dbReference>
<dbReference type="PANTHER" id="PTHR43798">
    <property type="entry name" value="MONOACYLGLYCEROL LIPASE"/>
    <property type="match status" value="1"/>
</dbReference>
<name>A0A1G8EJS0_9BACI</name>
<dbReference type="STRING" id="568899.SAMN05192534_109126"/>
<evidence type="ECO:0000313" key="4">
    <source>
        <dbReference type="Proteomes" id="UP000199163"/>
    </source>
</evidence>
<dbReference type="InterPro" id="IPR050266">
    <property type="entry name" value="AB_hydrolase_sf"/>
</dbReference>
<dbReference type="EMBL" id="FNDK01000009">
    <property type="protein sequence ID" value="SDH70080.1"/>
    <property type="molecule type" value="Genomic_DNA"/>
</dbReference>
<dbReference type="Proteomes" id="UP000199163">
    <property type="component" value="Unassembled WGS sequence"/>
</dbReference>
<dbReference type="RefSeq" id="WP_091273290.1">
    <property type="nucleotide sequence ID" value="NZ_FNDK01000009.1"/>
</dbReference>
<gene>
    <name evidence="3" type="ORF">SAMN05192534_109126</name>
</gene>
<keyword evidence="1" id="KW-0378">Hydrolase</keyword>